<comment type="function">
    <text evidence="1 7">Has a glutathione-disulfide oxidoreductase activity in the presence of NADPH and glutathione reductase. Reduces low molecular weight disulfides and proteins.</text>
</comment>
<dbReference type="Gene3D" id="3.40.30.10">
    <property type="entry name" value="Glutaredoxin"/>
    <property type="match status" value="1"/>
</dbReference>
<evidence type="ECO:0000259" key="8">
    <source>
        <dbReference type="Pfam" id="PF00462"/>
    </source>
</evidence>
<reference evidence="9 10" key="1">
    <citation type="submission" date="2019-02" db="EMBL/GenBank/DDBJ databases">
        <title>Paracoccus subflavus sp. nov., isolated from marine sediment of the Pacific Ocean.</title>
        <authorList>
            <person name="Zhang G."/>
        </authorList>
    </citation>
    <scope>NUCLEOTIDE SEQUENCE [LARGE SCALE GENOMIC DNA]</scope>
    <source>
        <strain evidence="9 10">GY0581</strain>
    </source>
</reference>
<gene>
    <name evidence="9" type="primary">grxC</name>
    <name evidence="9" type="ORF">EYE42_09225</name>
</gene>
<keyword evidence="5" id="KW-1015">Disulfide bond</keyword>
<evidence type="ECO:0000256" key="6">
    <source>
        <dbReference type="ARBA" id="ARBA00023284"/>
    </source>
</evidence>
<dbReference type="Proteomes" id="UP000293520">
    <property type="component" value="Unassembled WGS sequence"/>
</dbReference>
<dbReference type="GO" id="GO:0005737">
    <property type="term" value="C:cytoplasm"/>
    <property type="evidence" value="ECO:0007669"/>
    <property type="project" value="TreeGrafter"/>
</dbReference>
<dbReference type="InterPro" id="IPR014025">
    <property type="entry name" value="Glutaredoxin_subgr"/>
</dbReference>
<dbReference type="Pfam" id="PF00462">
    <property type="entry name" value="Glutaredoxin"/>
    <property type="match status" value="1"/>
</dbReference>
<proteinExistence type="inferred from homology"/>
<comment type="caution">
    <text evidence="9">The sequence shown here is derived from an EMBL/GenBank/DDBJ whole genome shotgun (WGS) entry which is preliminary data.</text>
</comment>
<dbReference type="PANTHER" id="PTHR45694:SF18">
    <property type="entry name" value="GLUTAREDOXIN-1-RELATED"/>
    <property type="match status" value="1"/>
</dbReference>
<feature type="domain" description="Glutaredoxin" evidence="8">
    <location>
        <begin position="6"/>
        <end position="66"/>
    </location>
</feature>
<dbReference type="NCBIfam" id="TIGR02181">
    <property type="entry name" value="GRX_bact"/>
    <property type="match status" value="1"/>
</dbReference>
<dbReference type="InterPro" id="IPR011767">
    <property type="entry name" value="GLR_AS"/>
</dbReference>
<sequence length="90" mass="9791">MTQPAITIYTTRTCPFCIRAKGLLRDKNLSFDEIDVGADPALRAQMTQRAHGRRTVPQIFIGERHVGGCDDLFALEDSGKLDTLVAGTAG</sequence>
<dbReference type="AlphaFoldDB" id="A0A4Q9G0Q8"/>
<dbReference type="GO" id="GO:0034599">
    <property type="term" value="P:cellular response to oxidative stress"/>
    <property type="evidence" value="ECO:0007669"/>
    <property type="project" value="TreeGrafter"/>
</dbReference>
<accession>A0A4Q9G0Q8</accession>
<evidence type="ECO:0000313" key="10">
    <source>
        <dbReference type="Proteomes" id="UP000293520"/>
    </source>
</evidence>
<dbReference type="GO" id="GO:0045454">
    <property type="term" value="P:cell redox homeostasis"/>
    <property type="evidence" value="ECO:0007669"/>
    <property type="project" value="InterPro"/>
</dbReference>
<organism evidence="9 10">
    <name type="scientific">Paracoccus subflavus</name>
    <dbReference type="NCBI Taxonomy" id="2528244"/>
    <lineage>
        <taxon>Bacteria</taxon>
        <taxon>Pseudomonadati</taxon>
        <taxon>Pseudomonadota</taxon>
        <taxon>Alphaproteobacteria</taxon>
        <taxon>Rhodobacterales</taxon>
        <taxon>Paracoccaceae</taxon>
        <taxon>Paracoccus</taxon>
    </lineage>
</organism>
<evidence type="ECO:0000256" key="2">
    <source>
        <dbReference type="ARBA" id="ARBA00007787"/>
    </source>
</evidence>
<dbReference type="InterPro" id="IPR011900">
    <property type="entry name" value="GRX_bact"/>
</dbReference>
<dbReference type="RefSeq" id="WP_130991039.1">
    <property type="nucleotide sequence ID" value="NZ_SISK01000006.1"/>
</dbReference>
<dbReference type="PROSITE" id="PS00195">
    <property type="entry name" value="GLUTAREDOXIN_1"/>
    <property type="match status" value="1"/>
</dbReference>
<dbReference type="GO" id="GO:0015038">
    <property type="term" value="F:glutathione disulfide oxidoreductase activity"/>
    <property type="evidence" value="ECO:0007669"/>
    <property type="project" value="UniProtKB-UniRule"/>
</dbReference>
<name>A0A4Q9G0Q8_9RHOB</name>
<keyword evidence="3 7" id="KW-0813">Transport</keyword>
<dbReference type="InterPro" id="IPR036249">
    <property type="entry name" value="Thioredoxin-like_sf"/>
</dbReference>
<evidence type="ECO:0000256" key="5">
    <source>
        <dbReference type="ARBA" id="ARBA00023157"/>
    </source>
</evidence>
<dbReference type="SUPFAM" id="SSF52833">
    <property type="entry name" value="Thioredoxin-like"/>
    <property type="match status" value="1"/>
</dbReference>
<dbReference type="PROSITE" id="PS51354">
    <property type="entry name" value="GLUTAREDOXIN_2"/>
    <property type="match status" value="1"/>
</dbReference>
<dbReference type="InterPro" id="IPR002109">
    <property type="entry name" value="Glutaredoxin"/>
</dbReference>
<evidence type="ECO:0000313" key="9">
    <source>
        <dbReference type="EMBL" id="TBN39839.1"/>
    </source>
</evidence>
<evidence type="ECO:0000256" key="1">
    <source>
        <dbReference type="ARBA" id="ARBA00002549"/>
    </source>
</evidence>
<evidence type="ECO:0000256" key="4">
    <source>
        <dbReference type="ARBA" id="ARBA00022982"/>
    </source>
</evidence>
<evidence type="ECO:0000256" key="3">
    <source>
        <dbReference type="ARBA" id="ARBA00022448"/>
    </source>
</evidence>
<keyword evidence="7" id="KW-0963">Cytoplasm</keyword>
<keyword evidence="4 7" id="KW-0249">Electron transport</keyword>
<dbReference type="PANTHER" id="PTHR45694">
    <property type="entry name" value="GLUTAREDOXIN 2"/>
    <property type="match status" value="1"/>
</dbReference>
<dbReference type="EMBL" id="SISK01000006">
    <property type="protein sequence ID" value="TBN39839.1"/>
    <property type="molecule type" value="Genomic_DNA"/>
</dbReference>
<protein>
    <recommendedName>
        <fullName evidence="7">Glutaredoxin</fullName>
    </recommendedName>
</protein>
<evidence type="ECO:0000256" key="7">
    <source>
        <dbReference type="RuleBase" id="RU364065"/>
    </source>
</evidence>
<keyword evidence="6 7" id="KW-0676">Redox-active center</keyword>
<keyword evidence="10" id="KW-1185">Reference proteome</keyword>
<dbReference type="CDD" id="cd03418">
    <property type="entry name" value="GRX_GRXb_1_3_like"/>
    <property type="match status" value="1"/>
</dbReference>
<dbReference type="PRINTS" id="PR00160">
    <property type="entry name" value="GLUTAREDOXIN"/>
</dbReference>
<dbReference type="OrthoDB" id="9814618at2"/>
<comment type="similarity">
    <text evidence="2 7">Belongs to the glutaredoxin family.</text>
</comment>